<keyword evidence="1" id="KW-0812">Transmembrane</keyword>
<dbReference type="Pfam" id="PF14333">
    <property type="entry name" value="DUF4389"/>
    <property type="match status" value="1"/>
</dbReference>
<feature type="transmembrane region" description="Helical" evidence="1">
    <location>
        <begin position="20"/>
        <end position="51"/>
    </location>
</feature>
<accession>A0A6N6VHM4</accession>
<evidence type="ECO:0000313" key="3">
    <source>
        <dbReference type="Proteomes" id="UP000468901"/>
    </source>
</evidence>
<sequence length="99" mass="11196">MSDTSSAPSEVTAQEPLWLRFIYMIAYALLAHVAFSLALFLGVVQLVVILATKEKNEELRNFSRNLVQYVGECLSFVIFAREEKPFPFGKFPVVTPPQE</sequence>
<proteinExistence type="predicted"/>
<dbReference type="EMBL" id="WESC01000012">
    <property type="protein sequence ID" value="KAB7739223.1"/>
    <property type="molecule type" value="Genomic_DNA"/>
</dbReference>
<keyword evidence="1" id="KW-1133">Transmembrane helix</keyword>
<dbReference type="AlphaFoldDB" id="A0A6N6VHM4"/>
<reference evidence="2 3" key="1">
    <citation type="submission" date="2019-09" db="EMBL/GenBank/DDBJ databases">
        <title>Parvibaculum sedimenti sp. nov., isolated from sediment.</title>
        <authorList>
            <person name="Wang Y."/>
        </authorList>
    </citation>
    <scope>NUCLEOTIDE SEQUENCE [LARGE SCALE GENOMIC DNA]</scope>
    <source>
        <strain evidence="2 3">HXT-9</strain>
    </source>
</reference>
<keyword evidence="1" id="KW-0472">Membrane</keyword>
<dbReference type="Proteomes" id="UP000468901">
    <property type="component" value="Unassembled WGS sequence"/>
</dbReference>
<dbReference type="InterPro" id="IPR025498">
    <property type="entry name" value="DUF4389"/>
</dbReference>
<organism evidence="2 3">
    <name type="scientific">Parvibaculum sedimenti</name>
    <dbReference type="NCBI Taxonomy" id="2608632"/>
    <lineage>
        <taxon>Bacteria</taxon>
        <taxon>Pseudomonadati</taxon>
        <taxon>Pseudomonadota</taxon>
        <taxon>Alphaproteobacteria</taxon>
        <taxon>Hyphomicrobiales</taxon>
        <taxon>Parvibaculaceae</taxon>
        <taxon>Parvibaculum</taxon>
    </lineage>
</organism>
<name>A0A6N6VHM4_9HYPH</name>
<keyword evidence="3" id="KW-1185">Reference proteome</keyword>
<protein>
    <submittedName>
        <fullName evidence="2">DUF4389 domain-containing protein</fullName>
    </submittedName>
</protein>
<dbReference type="RefSeq" id="WP_152216895.1">
    <property type="nucleotide sequence ID" value="NZ_WESC01000012.1"/>
</dbReference>
<comment type="caution">
    <text evidence="2">The sequence shown here is derived from an EMBL/GenBank/DDBJ whole genome shotgun (WGS) entry which is preliminary data.</text>
</comment>
<evidence type="ECO:0000256" key="1">
    <source>
        <dbReference type="SAM" id="Phobius"/>
    </source>
</evidence>
<gene>
    <name evidence="2" type="ORF">F2P47_13475</name>
</gene>
<evidence type="ECO:0000313" key="2">
    <source>
        <dbReference type="EMBL" id="KAB7739223.1"/>
    </source>
</evidence>